<keyword evidence="3" id="KW-1185">Reference proteome</keyword>
<dbReference type="Proteomes" id="UP000299102">
    <property type="component" value="Unassembled WGS sequence"/>
</dbReference>
<evidence type="ECO:0000313" key="2">
    <source>
        <dbReference type="EMBL" id="GBP75143.1"/>
    </source>
</evidence>
<feature type="compositionally biased region" description="Polar residues" evidence="1">
    <location>
        <begin position="77"/>
        <end position="89"/>
    </location>
</feature>
<dbReference type="AlphaFoldDB" id="A0A4C1YIQ0"/>
<feature type="region of interest" description="Disordered" evidence="1">
    <location>
        <begin position="77"/>
        <end position="98"/>
    </location>
</feature>
<reference evidence="2 3" key="1">
    <citation type="journal article" date="2019" name="Commun. Biol.">
        <title>The bagworm genome reveals a unique fibroin gene that provides high tensile strength.</title>
        <authorList>
            <person name="Kono N."/>
            <person name="Nakamura H."/>
            <person name="Ohtoshi R."/>
            <person name="Tomita M."/>
            <person name="Numata K."/>
            <person name="Arakawa K."/>
        </authorList>
    </citation>
    <scope>NUCLEOTIDE SEQUENCE [LARGE SCALE GENOMIC DNA]</scope>
</reference>
<name>A0A4C1YIQ0_EUMVA</name>
<accession>A0A4C1YIQ0</accession>
<proteinExistence type="predicted"/>
<evidence type="ECO:0000313" key="3">
    <source>
        <dbReference type="Proteomes" id="UP000299102"/>
    </source>
</evidence>
<evidence type="ECO:0000256" key="1">
    <source>
        <dbReference type="SAM" id="MobiDB-lite"/>
    </source>
</evidence>
<organism evidence="2 3">
    <name type="scientific">Eumeta variegata</name>
    <name type="common">Bagworm moth</name>
    <name type="synonym">Eumeta japonica</name>
    <dbReference type="NCBI Taxonomy" id="151549"/>
    <lineage>
        <taxon>Eukaryota</taxon>
        <taxon>Metazoa</taxon>
        <taxon>Ecdysozoa</taxon>
        <taxon>Arthropoda</taxon>
        <taxon>Hexapoda</taxon>
        <taxon>Insecta</taxon>
        <taxon>Pterygota</taxon>
        <taxon>Neoptera</taxon>
        <taxon>Endopterygota</taxon>
        <taxon>Lepidoptera</taxon>
        <taxon>Glossata</taxon>
        <taxon>Ditrysia</taxon>
        <taxon>Tineoidea</taxon>
        <taxon>Psychidae</taxon>
        <taxon>Oiketicinae</taxon>
        <taxon>Eumeta</taxon>
    </lineage>
</organism>
<comment type="caution">
    <text evidence="2">The sequence shown here is derived from an EMBL/GenBank/DDBJ whole genome shotgun (WGS) entry which is preliminary data.</text>
</comment>
<dbReference type="EMBL" id="BGZK01001237">
    <property type="protein sequence ID" value="GBP75143.1"/>
    <property type="molecule type" value="Genomic_DNA"/>
</dbReference>
<sequence>MGRSAGTASKLFHIQIAVLPKRNIGYTLFDTSLCPGILELKAGQEAESSAKTAIEIENGTVSDTDCRIRIRIKNDTGTETENSTGTRIETGNDIRIVT</sequence>
<protein>
    <submittedName>
        <fullName evidence="2">Uncharacterized protein</fullName>
    </submittedName>
</protein>
<gene>
    <name evidence="2" type="ORF">EVAR_42386_1</name>
</gene>